<dbReference type="GO" id="GO:0043709">
    <property type="term" value="P:cell adhesion involved in single-species biofilm formation"/>
    <property type="evidence" value="ECO:0007669"/>
    <property type="project" value="TreeGrafter"/>
</dbReference>
<dbReference type="EMBL" id="MPRL01000015">
    <property type="protein sequence ID" value="OOZ41030.1"/>
    <property type="molecule type" value="Genomic_DNA"/>
</dbReference>
<dbReference type="InterPro" id="IPR001789">
    <property type="entry name" value="Sig_transdc_resp-reg_receiver"/>
</dbReference>
<protein>
    <recommendedName>
        <fullName evidence="2">diguanylate cyclase</fullName>
        <ecNumber evidence="2">2.7.7.65</ecNumber>
    </recommendedName>
</protein>
<comment type="caution">
    <text evidence="7">The sequence shown here is derived from an EMBL/GenBank/DDBJ whole genome shotgun (WGS) entry which is preliminary data.</text>
</comment>
<evidence type="ECO:0000259" key="5">
    <source>
        <dbReference type="PROSITE" id="PS50110"/>
    </source>
</evidence>
<dbReference type="GO" id="GO:0005886">
    <property type="term" value="C:plasma membrane"/>
    <property type="evidence" value="ECO:0007669"/>
    <property type="project" value="TreeGrafter"/>
</dbReference>
<dbReference type="Proteomes" id="UP000191110">
    <property type="component" value="Unassembled WGS sequence"/>
</dbReference>
<dbReference type="CDD" id="cd01949">
    <property type="entry name" value="GGDEF"/>
    <property type="match status" value="1"/>
</dbReference>
<dbReference type="GO" id="GO:0052621">
    <property type="term" value="F:diguanylate cyclase activity"/>
    <property type="evidence" value="ECO:0007669"/>
    <property type="project" value="UniProtKB-EC"/>
</dbReference>
<dbReference type="RefSeq" id="WP_078483138.1">
    <property type="nucleotide sequence ID" value="NZ_MPRL01000015.1"/>
</dbReference>
<dbReference type="InterPro" id="IPR011006">
    <property type="entry name" value="CheY-like_superfamily"/>
</dbReference>
<organism evidence="7 8">
    <name type="scientific">Solemya pervernicosa gill symbiont</name>
    <dbReference type="NCBI Taxonomy" id="642797"/>
    <lineage>
        <taxon>Bacteria</taxon>
        <taxon>Pseudomonadati</taxon>
        <taxon>Pseudomonadota</taxon>
        <taxon>Gammaproteobacteria</taxon>
        <taxon>sulfur-oxidizing symbionts</taxon>
    </lineage>
</organism>
<dbReference type="SUPFAM" id="SSF55073">
    <property type="entry name" value="Nucleotide cyclase"/>
    <property type="match status" value="1"/>
</dbReference>
<dbReference type="EC" id="2.7.7.65" evidence="2"/>
<dbReference type="NCBIfam" id="TIGR00254">
    <property type="entry name" value="GGDEF"/>
    <property type="match status" value="1"/>
</dbReference>
<proteinExistence type="predicted"/>
<feature type="modified residue" description="4-aspartylphosphate" evidence="4">
    <location>
        <position position="176"/>
    </location>
</feature>
<evidence type="ECO:0000256" key="3">
    <source>
        <dbReference type="ARBA" id="ARBA00034247"/>
    </source>
</evidence>
<dbReference type="SMART" id="SM00267">
    <property type="entry name" value="GGDEF"/>
    <property type="match status" value="1"/>
</dbReference>
<dbReference type="PROSITE" id="PS50887">
    <property type="entry name" value="GGDEF"/>
    <property type="match status" value="1"/>
</dbReference>
<dbReference type="PROSITE" id="PS50110">
    <property type="entry name" value="RESPONSE_REGULATORY"/>
    <property type="match status" value="2"/>
</dbReference>
<dbReference type="PANTHER" id="PTHR45138:SF9">
    <property type="entry name" value="DIGUANYLATE CYCLASE DGCM-RELATED"/>
    <property type="match status" value="1"/>
</dbReference>
<dbReference type="SMART" id="SM00448">
    <property type="entry name" value="REC"/>
    <property type="match status" value="2"/>
</dbReference>
<reference evidence="7 8" key="1">
    <citation type="submission" date="2016-11" db="EMBL/GenBank/DDBJ databases">
        <title>Mixed transmission modes and dynamic genome evolution in an obligate animal-bacterial symbiosis.</title>
        <authorList>
            <person name="Russell S.L."/>
            <person name="Corbett-Detig R.B."/>
            <person name="Cavanaugh C.M."/>
        </authorList>
    </citation>
    <scope>NUCLEOTIDE SEQUENCE [LARGE SCALE GENOMIC DNA]</scope>
    <source>
        <strain evidence="7">Sveles-Q1</strain>
    </source>
</reference>
<dbReference type="InterPro" id="IPR043128">
    <property type="entry name" value="Rev_trsase/Diguanyl_cyclase"/>
</dbReference>
<comment type="catalytic activity">
    <reaction evidence="3">
        <text>2 GTP = 3',3'-c-di-GMP + 2 diphosphate</text>
        <dbReference type="Rhea" id="RHEA:24898"/>
        <dbReference type="ChEBI" id="CHEBI:33019"/>
        <dbReference type="ChEBI" id="CHEBI:37565"/>
        <dbReference type="ChEBI" id="CHEBI:58805"/>
        <dbReference type="EC" id="2.7.7.65"/>
    </reaction>
</comment>
<name>A0A1T2L7J5_9GAMM</name>
<dbReference type="CDD" id="cd19921">
    <property type="entry name" value="REC_1_GGDEF"/>
    <property type="match status" value="1"/>
</dbReference>
<evidence type="ECO:0000256" key="4">
    <source>
        <dbReference type="PROSITE-ProRule" id="PRU00169"/>
    </source>
</evidence>
<dbReference type="Pfam" id="PF00072">
    <property type="entry name" value="Response_reg"/>
    <property type="match status" value="2"/>
</dbReference>
<dbReference type="InterPro" id="IPR029787">
    <property type="entry name" value="Nucleotide_cyclase"/>
</dbReference>
<gene>
    <name evidence="7" type="ORF">BOW53_05785</name>
</gene>
<feature type="domain" description="GGDEF" evidence="6">
    <location>
        <begin position="286"/>
        <end position="415"/>
    </location>
</feature>
<accession>A0A1T2L7J5</accession>
<dbReference type="AlphaFoldDB" id="A0A1T2L7J5"/>
<evidence type="ECO:0000313" key="8">
    <source>
        <dbReference type="Proteomes" id="UP000191110"/>
    </source>
</evidence>
<comment type="cofactor">
    <cofactor evidence="1">
        <name>Mg(2+)</name>
        <dbReference type="ChEBI" id="CHEBI:18420"/>
    </cofactor>
</comment>
<dbReference type="Gene3D" id="3.30.70.270">
    <property type="match status" value="1"/>
</dbReference>
<dbReference type="CDD" id="cd17544">
    <property type="entry name" value="REC_2_GGDEF"/>
    <property type="match status" value="1"/>
</dbReference>
<evidence type="ECO:0000259" key="6">
    <source>
        <dbReference type="PROSITE" id="PS50887"/>
    </source>
</evidence>
<sequence>MERILIVEDSKMMVQVLSHMVRKELGFEPVVTQSMADTIELMDGGDTDFLAAILDLTLPDAPRGEVIDHVLAKNIPAIVLTATFDENKREEILKKNVVDYVVKESRYSYDYVMRLIGRLDRNRRITAMVVDDSRTARGFVKSLLRQHNFNVVEASDGKQALVTLHANPNTRLVITDYNMPVMDGFELTTTIRKEFDKDAMAIIGLSGQGSPTLSAKFIKNGANDFLSKPFSHEEFYCRVMQNMEAIENVDTIKDAANRDYLTRLFNRRYFFEMGRESYHDAVNNGTPLSIAMVDIDHFKKINDGFGHDAGDVVLKRMSELLDEQFGVDQLVARFGGEEFCILFDGSELGDAENQLEAFRTLIEQTTVETEAGPVNFTISVGVTESLSDNIDAMIKVADEYLYRAKETGRNQVIGG</sequence>
<dbReference type="SUPFAM" id="SSF52172">
    <property type="entry name" value="CheY-like"/>
    <property type="match status" value="2"/>
</dbReference>
<keyword evidence="8" id="KW-1185">Reference proteome</keyword>
<dbReference type="Gene3D" id="3.40.50.2300">
    <property type="match status" value="2"/>
</dbReference>
<feature type="domain" description="Response regulatory" evidence="5">
    <location>
        <begin position="3"/>
        <end position="118"/>
    </location>
</feature>
<dbReference type="GO" id="GO:0000160">
    <property type="term" value="P:phosphorelay signal transduction system"/>
    <property type="evidence" value="ECO:0007669"/>
    <property type="project" value="InterPro"/>
</dbReference>
<dbReference type="FunFam" id="3.30.70.270:FF:000001">
    <property type="entry name" value="Diguanylate cyclase domain protein"/>
    <property type="match status" value="1"/>
</dbReference>
<dbReference type="InterPro" id="IPR000160">
    <property type="entry name" value="GGDEF_dom"/>
</dbReference>
<dbReference type="Pfam" id="PF00990">
    <property type="entry name" value="GGDEF"/>
    <property type="match status" value="1"/>
</dbReference>
<dbReference type="OrthoDB" id="9812260at2"/>
<evidence type="ECO:0000256" key="1">
    <source>
        <dbReference type="ARBA" id="ARBA00001946"/>
    </source>
</evidence>
<evidence type="ECO:0000313" key="7">
    <source>
        <dbReference type="EMBL" id="OOZ41030.1"/>
    </source>
</evidence>
<evidence type="ECO:0000256" key="2">
    <source>
        <dbReference type="ARBA" id="ARBA00012528"/>
    </source>
</evidence>
<feature type="domain" description="Response regulatory" evidence="5">
    <location>
        <begin position="126"/>
        <end position="243"/>
    </location>
</feature>
<dbReference type="GO" id="GO:1902201">
    <property type="term" value="P:negative regulation of bacterial-type flagellum-dependent cell motility"/>
    <property type="evidence" value="ECO:0007669"/>
    <property type="project" value="TreeGrafter"/>
</dbReference>
<dbReference type="PANTHER" id="PTHR45138">
    <property type="entry name" value="REGULATORY COMPONENTS OF SENSORY TRANSDUCTION SYSTEM"/>
    <property type="match status" value="1"/>
</dbReference>
<keyword evidence="4" id="KW-0597">Phosphoprotein</keyword>
<dbReference type="InterPro" id="IPR050469">
    <property type="entry name" value="Diguanylate_Cyclase"/>
</dbReference>
<feature type="modified residue" description="4-aspartylphosphate" evidence="4">
    <location>
        <position position="55"/>
    </location>
</feature>